<dbReference type="EMBL" id="JACCCF010000001">
    <property type="protein sequence ID" value="NYE42252.1"/>
    <property type="molecule type" value="Genomic_DNA"/>
</dbReference>
<evidence type="ECO:0000313" key="2">
    <source>
        <dbReference type="EMBL" id="NYE42252.1"/>
    </source>
</evidence>
<proteinExistence type="predicted"/>
<accession>A0A7J0C8E7</accession>
<reference evidence="1 3" key="1">
    <citation type="submission" date="2020-05" db="EMBL/GenBank/DDBJ databases">
        <title>Whole genome shotgun sequence of Streptomyces fulvorobeus NBRC 15897.</title>
        <authorList>
            <person name="Komaki H."/>
            <person name="Tamura T."/>
        </authorList>
    </citation>
    <scope>NUCLEOTIDE SEQUENCE [LARGE SCALE GENOMIC DNA]</scope>
    <source>
        <strain evidence="1 3">NBRC 15897</strain>
    </source>
</reference>
<dbReference type="Proteomes" id="UP000530403">
    <property type="component" value="Unassembled WGS sequence"/>
</dbReference>
<sequence>MTATQTTQDRAVDLPCGMEPDPKPVPGCAHCDHLAHNRDRARANGDGSGVSDCNVRLARHFKDVHA</sequence>
<evidence type="ECO:0000313" key="4">
    <source>
        <dbReference type="Proteomes" id="UP000530403"/>
    </source>
</evidence>
<organism evidence="1 3">
    <name type="scientific">Streptomyces fulvorobeus</name>
    <dbReference type="NCBI Taxonomy" id="284028"/>
    <lineage>
        <taxon>Bacteria</taxon>
        <taxon>Bacillati</taxon>
        <taxon>Actinomycetota</taxon>
        <taxon>Actinomycetes</taxon>
        <taxon>Kitasatosporales</taxon>
        <taxon>Streptomycetaceae</taxon>
        <taxon>Streptomyces</taxon>
    </lineage>
</organism>
<dbReference type="Proteomes" id="UP000498980">
    <property type="component" value="Unassembled WGS sequence"/>
</dbReference>
<comment type="caution">
    <text evidence="1">The sequence shown here is derived from an EMBL/GenBank/DDBJ whole genome shotgun (WGS) entry which is preliminary data.</text>
</comment>
<dbReference type="AlphaFoldDB" id="A0A7J0C8E7"/>
<evidence type="ECO:0000313" key="1">
    <source>
        <dbReference type="EMBL" id="GFM98638.1"/>
    </source>
</evidence>
<evidence type="ECO:0000313" key="3">
    <source>
        <dbReference type="Proteomes" id="UP000498980"/>
    </source>
</evidence>
<gene>
    <name evidence="2" type="ORF">HEB29_003263</name>
    <name evidence="1" type="ORF">Sfulv_34490</name>
</gene>
<dbReference type="EMBL" id="BLWC01000001">
    <property type="protein sequence ID" value="GFM98638.1"/>
    <property type="molecule type" value="Genomic_DNA"/>
</dbReference>
<name>A0A7J0C8E7_9ACTN</name>
<reference evidence="2 4" key="2">
    <citation type="submission" date="2020-07" db="EMBL/GenBank/DDBJ databases">
        <title>Sequencing the genomes of 1000 actinobacteria strains.</title>
        <authorList>
            <person name="Klenk H.-P."/>
        </authorList>
    </citation>
    <scope>NUCLEOTIDE SEQUENCE [LARGE SCALE GENOMIC DNA]</scope>
    <source>
        <strain evidence="2 4">DSM 41455</strain>
    </source>
</reference>
<keyword evidence="3" id="KW-1185">Reference proteome</keyword>
<protein>
    <submittedName>
        <fullName evidence="1">Uncharacterized protein</fullName>
    </submittedName>
</protein>